<dbReference type="PANTHER" id="PTHR45710">
    <property type="entry name" value="C-TYPE LECTIN DOMAIN-CONTAINING PROTEIN 180"/>
    <property type="match status" value="1"/>
</dbReference>
<evidence type="ECO:0000313" key="3">
    <source>
        <dbReference type="EnsemblMetazoa" id="GAUT034439-PA"/>
    </source>
</evidence>
<dbReference type="CDD" id="cd00037">
    <property type="entry name" value="CLECT"/>
    <property type="match status" value="1"/>
</dbReference>
<dbReference type="EnsemblMetazoa" id="GAUT034439-RA">
    <property type="protein sequence ID" value="GAUT034439-PA"/>
    <property type="gene ID" value="GAUT034439"/>
</dbReference>
<dbReference type="SUPFAM" id="SSF56436">
    <property type="entry name" value="C-type lectin-like"/>
    <property type="match status" value="1"/>
</dbReference>
<dbReference type="PANTHER" id="PTHR45710:SF26">
    <property type="entry name" value="RH26557P"/>
    <property type="match status" value="1"/>
</dbReference>
<reference evidence="3" key="1">
    <citation type="submission" date="2020-05" db="UniProtKB">
        <authorList>
            <consortium name="EnsemblMetazoa"/>
        </authorList>
    </citation>
    <scope>IDENTIFICATION</scope>
    <source>
        <strain evidence="3">TTRI</strain>
    </source>
</reference>
<dbReference type="Proteomes" id="UP000078200">
    <property type="component" value="Unassembled WGS sequence"/>
</dbReference>
<dbReference type="VEuPathDB" id="VectorBase:GAUT034439"/>
<name>A0A1A9VE82_GLOAU</name>
<keyword evidence="1" id="KW-0812">Transmembrane</keyword>
<dbReference type="STRING" id="7395.A0A1A9VE82"/>
<keyword evidence="1" id="KW-0472">Membrane</keyword>
<dbReference type="InterPro" id="IPR016186">
    <property type="entry name" value="C-type_lectin-like/link_sf"/>
</dbReference>
<dbReference type="InterPro" id="IPR050828">
    <property type="entry name" value="C-type_lectin/matrix_domain"/>
</dbReference>
<accession>A0A1A9VE82</accession>
<proteinExistence type="predicted"/>
<organism evidence="3 4">
    <name type="scientific">Glossina austeni</name>
    <name type="common">Savannah tsetse fly</name>
    <dbReference type="NCBI Taxonomy" id="7395"/>
    <lineage>
        <taxon>Eukaryota</taxon>
        <taxon>Metazoa</taxon>
        <taxon>Ecdysozoa</taxon>
        <taxon>Arthropoda</taxon>
        <taxon>Hexapoda</taxon>
        <taxon>Insecta</taxon>
        <taxon>Pterygota</taxon>
        <taxon>Neoptera</taxon>
        <taxon>Endopterygota</taxon>
        <taxon>Diptera</taxon>
        <taxon>Brachycera</taxon>
        <taxon>Muscomorpha</taxon>
        <taxon>Hippoboscoidea</taxon>
        <taxon>Glossinidae</taxon>
        <taxon>Glossina</taxon>
    </lineage>
</organism>
<dbReference type="AlphaFoldDB" id="A0A1A9VE82"/>
<dbReference type="Pfam" id="PF00059">
    <property type="entry name" value="Lectin_C"/>
    <property type="match status" value="1"/>
</dbReference>
<evidence type="ECO:0000259" key="2">
    <source>
        <dbReference type="PROSITE" id="PS50041"/>
    </source>
</evidence>
<keyword evidence="1" id="KW-1133">Transmembrane helix</keyword>
<protein>
    <recommendedName>
        <fullName evidence="2">C-type lectin domain-containing protein</fullName>
    </recommendedName>
</protein>
<dbReference type="PROSITE" id="PS50041">
    <property type="entry name" value="C_TYPE_LECTIN_2"/>
    <property type="match status" value="1"/>
</dbReference>
<feature type="transmembrane region" description="Helical" evidence="1">
    <location>
        <begin position="27"/>
        <end position="45"/>
    </location>
</feature>
<dbReference type="InterPro" id="IPR001304">
    <property type="entry name" value="C-type_lectin-like"/>
</dbReference>
<dbReference type="SMART" id="SM00034">
    <property type="entry name" value="CLECT"/>
    <property type="match status" value="1"/>
</dbReference>
<evidence type="ECO:0000256" key="1">
    <source>
        <dbReference type="SAM" id="Phobius"/>
    </source>
</evidence>
<dbReference type="Gene3D" id="3.10.100.10">
    <property type="entry name" value="Mannose-Binding Protein A, subunit A"/>
    <property type="match status" value="1"/>
</dbReference>
<dbReference type="InterPro" id="IPR016187">
    <property type="entry name" value="CTDL_fold"/>
</dbReference>
<evidence type="ECO:0000313" key="4">
    <source>
        <dbReference type="Proteomes" id="UP000078200"/>
    </source>
</evidence>
<feature type="domain" description="C-type lectin" evidence="2">
    <location>
        <begin position="229"/>
        <end position="394"/>
    </location>
</feature>
<sequence>MAVHVTLPCDAIVVLNSVLLREIAESFLQLCAAVVCVCFLFLINYKSRFCKRNIYKRYLGLIGGQPSNRRYSKHLYYMANGDGPPSIQSTYKRLPFATIAKRTGQASMELESHERSPLKVVNPQFRPMTYQKVQNGHESSFLEPMTVDQTTQRVKPPGSVRIQQHAGIQTIRTVSENDLYLLGAIEKLVYRVDYLESRIRRTEQMIYYLISGSNQKEVRDPCPNNFTRITDNCYYINSYQRLNWKDANTACKALNSHLAEFEKPSENEDVMAYLVNQPQHRGRDYWLGGLNPGLLWIWSNSAKPVNPHINLTSIALAHRDSPAIGNDTAANNIDNEEKIVDKPNNTVMTANENVGNNDDVKGHGRCLRLTYNSAKHAYYYYGNECTSRHNYICEYEDKTLDNKIKKIARELNLSL</sequence>
<keyword evidence="4" id="KW-1185">Reference proteome</keyword>